<evidence type="ECO:0000256" key="2">
    <source>
        <dbReference type="ARBA" id="ARBA00007613"/>
    </source>
</evidence>
<dbReference type="Gene3D" id="1.20.1600.10">
    <property type="entry name" value="Outer membrane efflux proteins (OEP)"/>
    <property type="match status" value="1"/>
</dbReference>
<keyword evidence="8 9" id="KW-0449">Lipoprotein</keyword>
<dbReference type="InterPro" id="IPR010131">
    <property type="entry name" value="MdtP/NodT-like"/>
</dbReference>
<evidence type="ECO:0000256" key="9">
    <source>
        <dbReference type="RuleBase" id="RU362097"/>
    </source>
</evidence>
<evidence type="ECO:0000256" key="6">
    <source>
        <dbReference type="ARBA" id="ARBA00023136"/>
    </source>
</evidence>
<reference evidence="10 11" key="1">
    <citation type="submission" date="2018-02" db="EMBL/GenBank/DDBJ databases">
        <title>Reclassifiation of [Polyangium] brachysporum DSM 7029 as Guopingzhaonella breviflexa gen. nov., sp. nov., a member of the family Comamonadaceae.</title>
        <authorList>
            <person name="Tang B."/>
        </authorList>
    </citation>
    <scope>NUCLEOTIDE SEQUENCE [LARGE SCALE GENOMIC DNA]</scope>
    <source>
        <strain evidence="10 11">DSM 15344</strain>
    </source>
</reference>
<sequence length="485" mass="52090">MQQDLTTIKRRSAARLLGALPAAALVAVLAGCASPAGIEPQARPLDGAEVGLAGTEAAPAISLEWWRELGDAQLDRLVERALQDHPDLKVAQARLARAAAGVEGADAARWPQVNGSLDLTRQRYTENGAVPAPLAGSIRNSATLQLSGGWELDFFGRHRAQLEAALGARRAAQAEVAAARVVLAANVVRQYVQLGRLFEQRAIAERTLAQRQEMLELVRQRVAAGLDTQVELRQGEGALPEIRQQIESLDEQIALARHALAALTAQAPGALDDLRPALPALRDVPVPQQLPADLLGRRPDVEAARWRVEAAVRDVQVARTEFYPNVNLTAFVGLSSIGLDRLLEAGSRQYGAGPALRLPVFEAGRLRAQLRGRTADLDAAIESYNAAVLGAVRDVADQLASRRSVERQLREQQQAQAAAEAAYDYAVQRYRAGLGSYLTVLTAEQAVLAQRRLGADLKARTLDTHIALMRALGGGHAADATLARR</sequence>
<keyword evidence="5" id="KW-0732">Signal</keyword>
<evidence type="ECO:0000256" key="4">
    <source>
        <dbReference type="ARBA" id="ARBA00022692"/>
    </source>
</evidence>
<keyword evidence="11" id="KW-1185">Reference proteome</keyword>
<keyword evidence="3 9" id="KW-1134">Transmembrane beta strand</keyword>
<name>A0A2S5T2U2_9BURK</name>
<dbReference type="AlphaFoldDB" id="A0A2S5T2U2"/>
<comment type="caution">
    <text evidence="10">The sequence shown here is derived from an EMBL/GenBank/DDBJ whole genome shotgun (WGS) entry which is preliminary data.</text>
</comment>
<protein>
    <submittedName>
        <fullName evidence="10">RND transporter</fullName>
    </submittedName>
</protein>
<dbReference type="Pfam" id="PF02321">
    <property type="entry name" value="OEP"/>
    <property type="match status" value="2"/>
</dbReference>
<dbReference type="RefSeq" id="WP_104358202.1">
    <property type="nucleotide sequence ID" value="NZ_CP064338.1"/>
</dbReference>
<dbReference type="NCBIfam" id="TIGR01845">
    <property type="entry name" value="outer_NodT"/>
    <property type="match status" value="1"/>
</dbReference>
<organism evidence="10 11">
    <name type="scientific">Caldimonas thermodepolymerans</name>
    <dbReference type="NCBI Taxonomy" id="215580"/>
    <lineage>
        <taxon>Bacteria</taxon>
        <taxon>Pseudomonadati</taxon>
        <taxon>Pseudomonadota</taxon>
        <taxon>Betaproteobacteria</taxon>
        <taxon>Burkholderiales</taxon>
        <taxon>Sphaerotilaceae</taxon>
        <taxon>Caldimonas</taxon>
    </lineage>
</organism>
<evidence type="ECO:0000256" key="8">
    <source>
        <dbReference type="ARBA" id="ARBA00023288"/>
    </source>
</evidence>
<dbReference type="EMBL" id="PSNY01000014">
    <property type="protein sequence ID" value="PPE69249.1"/>
    <property type="molecule type" value="Genomic_DNA"/>
</dbReference>
<accession>A0A2S5T2U2</accession>
<evidence type="ECO:0000256" key="3">
    <source>
        <dbReference type="ARBA" id="ARBA00022452"/>
    </source>
</evidence>
<keyword evidence="7 9" id="KW-0564">Palmitate</keyword>
<evidence type="ECO:0000313" key="10">
    <source>
        <dbReference type="EMBL" id="PPE69249.1"/>
    </source>
</evidence>
<dbReference type="SUPFAM" id="SSF56954">
    <property type="entry name" value="Outer membrane efflux proteins (OEP)"/>
    <property type="match status" value="1"/>
</dbReference>
<dbReference type="PANTHER" id="PTHR30203:SF20">
    <property type="entry name" value="MULTIDRUG RESISTANCE OUTER MEMBRANE PROTEIN MDTP-RELATED"/>
    <property type="match status" value="1"/>
</dbReference>
<dbReference type="GO" id="GO:0005886">
    <property type="term" value="C:plasma membrane"/>
    <property type="evidence" value="ECO:0007669"/>
    <property type="project" value="UniProtKB-SubCell"/>
</dbReference>
<keyword evidence="6 9" id="KW-0472">Membrane</keyword>
<evidence type="ECO:0000256" key="7">
    <source>
        <dbReference type="ARBA" id="ARBA00023139"/>
    </source>
</evidence>
<dbReference type="InterPro" id="IPR003423">
    <property type="entry name" value="OMP_efflux"/>
</dbReference>
<evidence type="ECO:0000256" key="5">
    <source>
        <dbReference type="ARBA" id="ARBA00022729"/>
    </source>
</evidence>
<gene>
    <name evidence="10" type="ORF">C1702_13330</name>
</gene>
<dbReference type="Gene3D" id="2.20.200.10">
    <property type="entry name" value="Outer membrane efflux proteins (OEP)"/>
    <property type="match status" value="1"/>
</dbReference>
<dbReference type="Proteomes" id="UP000239406">
    <property type="component" value="Unassembled WGS sequence"/>
</dbReference>
<proteinExistence type="inferred from homology"/>
<evidence type="ECO:0000256" key="1">
    <source>
        <dbReference type="ARBA" id="ARBA00004370"/>
    </source>
</evidence>
<evidence type="ECO:0000313" key="11">
    <source>
        <dbReference type="Proteomes" id="UP000239406"/>
    </source>
</evidence>
<dbReference type="GO" id="GO:0015562">
    <property type="term" value="F:efflux transmembrane transporter activity"/>
    <property type="evidence" value="ECO:0007669"/>
    <property type="project" value="InterPro"/>
</dbReference>
<keyword evidence="4 9" id="KW-0812">Transmembrane</keyword>
<comment type="similarity">
    <text evidence="2 9">Belongs to the outer membrane factor (OMF) (TC 1.B.17) family.</text>
</comment>
<comment type="subcellular location">
    <subcellularLocation>
        <location evidence="9">Cell membrane</location>
        <topology evidence="9">Lipid-anchor</topology>
    </subcellularLocation>
    <subcellularLocation>
        <location evidence="1">Membrane</location>
    </subcellularLocation>
</comment>
<dbReference type="PANTHER" id="PTHR30203">
    <property type="entry name" value="OUTER MEMBRANE CATION EFFLUX PROTEIN"/>
    <property type="match status" value="1"/>
</dbReference>